<dbReference type="Gene3D" id="3.40.50.150">
    <property type="entry name" value="Vaccinia Virus protein VP39"/>
    <property type="match status" value="1"/>
</dbReference>
<evidence type="ECO:0000259" key="4">
    <source>
        <dbReference type="Pfam" id="PF13649"/>
    </source>
</evidence>
<dbReference type="InterPro" id="IPR029063">
    <property type="entry name" value="SAM-dependent_MTases_sf"/>
</dbReference>
<dbReference type="GO" id="GO:0008168">
    <property type="term" value="F:methyltransferase activity"/>
    <property type="evidence" value="ECO:0007669"/>
    <property type="project" value="UniProtKB-KW"/>
</dbReference>
<keyword evidence="2 5" id="KW-0808">Transferase</keyword>
<dbReference type="PANTHER" id="PTHR42912:SF93">
    <property type="entry name" value="N6-ADENOSINE-METHYLTRANSFERASE TMT1A"/>
    <property type="match status" value="1"/>
</dbReference>
<evidence type="ECO:0000256" key="3">
    <source>
        <dbReference type="ARBA" id="ARBA00022691"/>
    </source>
</evidence>
<dbReference type="Pfam" id="PF13649">
    <property type="entry name" value="Methyltransf_25"/>
    <property type="match status" value="1"/>
</dbReference>
<dbReference type="RefSeq" id="WP_034625150.1">
    <property type="nucleotide sequence ID" value="NZ_AXNT01000011.1"/>
</dbReference>
<organism evidence="5 6">
    <name type="scientific">Cellulomonas cellasea DSM 20118</name>
    <dbReference type="NCBI Taxonomy" id="1408250"/>
    <lineage>
        <taxon>Bacteria</taxon>
        <taxon>Bacillati</taxon>
        <taxon>Actinomycetota</taxon>
        <taxon>Actinomycetes</taxon>
        <taxon>Micrococcales</taxon>
        <taxon>Cellulomonadaceae</taxon>
        <taxon>Cellulomonas</taxon>
    </lineage>
</organism>
<comment type="caution">
    <text evidence="5">The sequence shown here is derived from an EMBL/GenBank/DDBJ whole genome shotgun (WGS) entry which is preliminary data.</text>
</comment>
<reference evidence="5 6" key="1">
    <citation type="submission" date="2013-10" db="EMBL/GenBank/DDBJ databases">
        <authorList>
            <person name="Wang G."/>
            <person name="Zhuang W."/>
        </authorList>
    </citation>
    <scope>NUCLEOTIDE SEQUENCE [LARGE SCALE GENOMIC DNA]</scope>
    <source>
        <strain evidence="5 6">DSM 20118</strain>
    </source>
</reference>
<dbReference type="Proteomes" id="UP000029833">
    <property type="component" value="Unassembled WGS sequence"/>
</dbReference>
<feature type="domain" description="Methyltransferase" evidence="4">
    <location>
        <begin position="59"/>
        <end position="155"/>
    </location>
</feature>
<keyword evidence="3" id="KW-0949">S-adenosyl-L-methionine</keyword>
<accession>A0A0A0B9L4</accession>
<keyword evidence="6" id="KW-1185">Reference proteome</keyword>
<dbReference type="EMBL" id="AXNT01000011">
    <property type="protein sequence ID" value="KGM03570.1"/>
    <property type="molecule type" value="Genomic_DNA"/>
</dbReference>
<evidence type="ECO:0000256" key="2">
    <source>
        <dbReference type="ARBA" id="ARBA00022679"/>
    </source>
</evidence>
<sequence length="222" mass="24267">MSARSTTAEPGRPAPRAYLPPMGRTWLLPVYDPMTRLMGVERLHRRLLDRAALRPGTRVLEIGCGTGNLLLLAHRVTPGVVTSGIDPDRAALARAGRKARRRGVDVRLDLGYADALPHPDASLDVVLSSLMLHHLPEEQKAPAFREVRRVLRPGGRLHLLDIGGDQHGHGLLGRRAHRDEHLQGNLDPDAVPALVRGCGFDVAPPTRVETRLGSFLLVDAVR</sequence>
<dbReference type="PROSITE" id="PS01184">
    <property type="entry name" value="UBIE_2"/>
    <property type="match status" value="1"/>
</dbReference>
<dbReference type="OrthoDB" id="9805171at2"/>
<protein>
    <submittedName>
        <fullName evidence="5">SAM-dependent methyltransferase</fullName>
    </submittedName>
</protein>
<dbReference type="AlphaFoldDB" id="A0A0A0B9L4"/>
<dbReference type="GO" id="GO:0032259">
    <property type="term" value="P:methylation"/>
    <property type="evidence" value="ECO:0007669"/>
    <property type="project" value="UniProtKB-KW"/>
</dbReference>
<dbReference type="STRING" id="1408250.Q760_01460"/>
<evidence type="ECO:0000313" key="6">
    <source>
        <dbReference type="Proteomes" id="UP000029833"/>
    </source>
</evidence>
<evidence type="ECO:0000256" key="1">
    <source>
        <dbReference type="ARBA" id="ARBA00022603"/>
    </source>
</evidence>
<keyword evidence="1 5" id="KW-0489">Methyltransferase</keyword>
<dbReference type="SUPFAM" id="SSF53335">
    <property type="entry name" value="S-adenosyl-L-methionine-dependent methyltransferases"/>
    <property type="match status" value="1"/>
</dbReference>
<proteinExistence type="predicted"/>
<dbReference type="InterPro" id="IPR041698">
    <property type="entry name" value="Methyltransf_25"/>
</dbReference>
<dbReference type="InterPro" id="IPR023576">
    <property type="entry name" value="UbiE/COQ5_MeTrFase_CS"/>
</dbReference>
<name>A0A0A0B9L4_9CELL</name>
<gene>
    <name evidence="5" type="ORF">Q760_01460</name>
</gene>
<dbReference type="PANTHER" id="PTHR42912">
    <property type="entry name" value="METHYLTRANSFERASE"/>
    <property type="match status" value="1"/>
</dbReference>
<evidence type="ECO:0000313" key="5">
    <source>
        <dbReference type="EMBL" id="KGM03570.1"/>
    </source>
</evidence>
<dbReference type="CDD" id="cd02440">
    <property type="entry name" value="AdoMet_MTases"/>
    <property type="match status" value="1"/>
</dbReference>
<dbReference type="InterPro" id="IPR050508">
    <property type="entry name" value="Methyltransf_Superfamily"/>
</dbReference>